<feature type="domain" description="CUB" evidence="13">
    <location>
        <begin position="3722"/>
        <end position="3837"/>
    </location>
</feature>
<feature type="domain" description="CUB" evidence="13">
    <location>
        <begin position="3224"/>
        <end position="3337"/>
    </location>
</feature>
<feature type="domain" description="CUB" evidence="13">
    <location>
        <begin position="2980"/>
        <end position="3100"/>
    </location>
</feature>
<feature type="domain" description="CUB" evidence="13">
    <location>
        <begin position="2865"/>
        <end position="2976"/>
    </location>
</feature>
<feature type="domain" description="CUB" evidence="13">
    <location>
        <begin position="948"/>
        <end position="1066"/>
    </location>
</feature>
<feature type="domain" description="CUB" evidence="13">
    <location>
        <begin position="1189"/>
        <end position="1302"/>
    </location>
</feature>
<keyword evidence="3 11" id="KW-0245">EGF-like domain</keyword>
<dbReference type="Pfam" id="PF00008">
    <property type="entry name" value="EGF"/>
    <property type="match status" value="4"/>
</dbReference>
<feature type="domain" description="CUB" evidence="13">
    <location>
        <begin position="1897"/>
        <end position="2011"/>
    </location>
</feature>
<proteinExistence type="predicted"/>
<reference evidence="15" key="1">
    <citation type="submission" date="2023-11" db="EMBL/GenBank/DDBJ databases">
        <title>Genome assemblies of two species of porcelain crab, Petrolisthes cinctipes and Petrolisthes manimaculis (Anomura: Porcellanidae).</title>
        <authorList>
            <person name="Angst P."/>
        </authorList>
    </citation>
    <scope>NUCLEOTIDE SEQUENCE</scope>
    <source>
        <strain evidence="15">PB745_02</strain>
        <tissue evidence="15">Gill</tissue>
    </source>
</reference>
<evidence type="ECO:0000256" key="1">
    <source>
        <dbReference type="ARBA" id="ARBA00004236"/>
    </source>
</evidence>
<dbReference type="FunFam" id="2.10.25.10:FF:000260">
    <property type="entry name" value="Notch receptor 4"/>
    <property type="match status" value="1"/>
</dbReference>
<dbReference type="InterPro" id="IPR000742">
    <property type="entry name" value="EGF"/>
</dbReference>
<feature type="domain" description="CUB" evidence="13">
    <location>
        <begin position="3467"/>
        <end position="3611"/>
    </location>
</feature>
<dbReference type="FunFam" id="2.10.25.10:FF:000122">
    <property type="entry name" value="Protein crumbs homolog 2"/>
    <property type="match status" value="1"/>
</dbReference>
<feature type="domain" description="EGF-like" evidence="14">
    <location>
        <begin position="320"/>
        <end position="363"/>
    </location>
</feature>
<dbReference type="InterPro" id="IPR000859">
    <property type="entry name" value="CUB_dom"/>
</dbReference>
<feature type="disulfide bond" evidence="11">
    <location>
        <begin position="265"/>
        <end position="274"/>
    </location>
</feature>
<evidence type="ECO:0000256" key="11">
    <source>
        <dbReference type="PROSITE-ProRule" id="PRU00076"/>
    </source>
</evidence>
<dbReference type="SMART" id="SM00181">
    <property type="entry name" value="EGF"/>
    <property type="match status" value="8"/>
</dbReference>
<keyword evidence="6" id="KW-0472">Membrane</keyword>
<dbReference type="PROSITE" id="PS50026">
    <property type="entry name" value="EGF_3"/>
    <property type="match status" value="6"/>
</dbReference>
<dbReference type="FunFam" id="2.10.25.10:FF:000004">
    <property type="entry name" value="Neurogenic locus notch 1"/>
    <property type="match status" value="1"/>
</dbReference>
<feature type="disulfide bond" evidence="11">
    <location>
        <begin position="308"/>
        <end position="317"/>
    </location>
</feature>
<dbReference type="FunFam" id="2.10.25.10:FF:000100">
    <property type="entry name" value="neurogenic locus notch homolog protein 3"/>
    <property type="match status" value="1"/>
</dbReference>
<feature type="domain" description="CUB" evidence="13">
    <location>
        <begin position="3101"/>
        <end position="3222"/>
    </location>
</feature>
<feature type="domain" description="EGF-like" evidence="14">
    <location>
        <begin position="515"/>
        <end position="551"/>
    </location>
</feature>
<feature type="domain" description="CUB" evidence="13">
    <location>
        <begin position="1775"/>
        <end position="1893"/>
    </location>
</feature>
<dbReference type="SUPFAM" id="SSF49854">
    <property type="entry name" value="Spermadhesin, CUB domain"/>
    <property type="match status" value="26"/>
</dbReference>
<dbReference type="CDD" id="cd00041">
    <property type="entry name" value="CUB"/>
    <property type="match status" value="26"/>
</dbReference>
<evidence type="ECO:0000256" key="9">
    <source>
        <dbReference type="ARBA" id="ARBA00063079"/>
    </source>
</evidence>
<dbReference type="GO" id="GO:0003013">
    <property type="term" value="P:circulatory system process"/>
    <property type="evidence" value="ECO:0007669"/>
    <property type="project" value="UniProtKB-ARBA"/>
</dbReference>
<feature type="domain" description="CUB" evidence="13">
    <location>
        <begin position="2145"/>
        <end position="2264"/>
    </location>
</feature>
<feature type="domain" description="CUB" evidence="13">
    <location>
        <begin position="1543"/>
        <end position="1656"/>
    </location>
</feature>
<evidence type="ECO:0000256" key="10">
    <source>
        <dbReference type="PROSITE-ProRule" id="PRU00059"/>
    </source>
</evidence>
<dbReference type="PROSITE" id="PS01180">
    <property type="entry name" value="CUB"/>
    <property type="match status" value="25"/>
</dbReference>
<evidence type="ECO:0000256" key="6">
    <source>
        <dbReference type="ARBA" id="ARBA00023136"/>
    </source>
</evidence>
<evidence type="ECO:0000256" key="12">
    <source>
        <dbReference type="SAM" id="MobiDB-lite"/>
    </source>
</evidence>
<dbReference type="InterPro" id="IPR035914">
    <property type="entry name" value="Sperma_CUB_dom_sf"/>
</dbReference>
<feature type="domain" description="CUB" evidence="13">
    <location>
        <begin position="835"/>
        <end position="947"/>
    </location>
</feature>
<dbReference type="SMART" id="SM00042">
    <property type="entry name" value="CUB"/>
    <property type="match status" value="27"/>
</dbReference>
<dbReference type="PANTHER" id="PTHR24251">
    <property type="entry name" value="OVOCHYMASE-RELATED"/>
    <property type="match status" value="1"/>
</dbReference>
<comment type="subunit">
    <text evidence="9">Interacts (via Sushi domain 21) with ITGA9:ITGB1; thereby inhibits Ca(2+) intracellular signaling and as a result represses vasocontraction. Interacts (via Sushi domain 21) with ITGA4:ITGB1; thereby inhibits Ca(2+) intracellular signaling and as a result represses vasocontraction. Interacts with ANGPT1 and ANGPT2. Interacts with PEAR1 (via extracellular domain). Interacts with HSPG2, TLN1, FN1, COPA, CCT2, IQGAP1, LAMC1 and NID1. Interacts (via C-terminus) with TIE1.</text>
</comment>
<evidence type="ECO:0000259" key="14">
    <source>
        <dbReference type="PROSITE" id="PS50026"/>
    </source>
</evidence>
<evidence type="ECO:0000313" key="16">
    <source>
        <dbReference type="Proteomes" id="UP001292094"/>
    </source>
</evidence>
<dbReference type="SMART" id="SM00179">
    <property type="entry name" value="EGF_CA"/>
    <property type="match status" value="7"/>
</dbReference>
<dbReference type="Pfam" id="PF00431">
    <property type="entry name" value="CUB"/>
    <property type="match status" value="26"/>
</dbReference>
<dbReference type="Gene3D" id="2.60.120.290">
    <property type="entry name" value="Spermadhesin, CUB domain"/>
    <property type="match status" value="26"/>
</dbReference>
<feature type="region of interest" description="Disordered" evidence="12">
    <location>
        <begin position="1"/>
        <end position="32"/>
    </location>
</feature>
<feature type="domain" description="EGF-like" evidence="14">
    <location>
        <begin position="455"/>
        <end position="500"/>
    </location>
</feature>
<dbReference type="Pfam" id="PF07645">
    <property type="entry name" value="EGF_CA"/>
    <property type="match status" value="2"/>
</dbReference>
<dbReference type="FunFam" id="2.60.120.290:FF:000013">
    <property type="entry name" value="Membrane frizzled-related protein"/>
    <property type="match status" value="11"/>
</dbReference>
<dbReference type="EMBL" id="JAWZYT010000466">
    <property type="protein sequence ID" value="KAK4323181.1"/>
    <property type="molecule type" value="Genomic_DNA"/>
</dbReference>
<feature type="domain" description="EGF-like" evidence="14">
    <location>
        <begin position="553"/>
        <end position="589"/>
    </location>
</feature>
<dbReference type="Gene3D" id="2.10.25.10">
    <property type="entry name" value="Laminin"/>
    <property type="match status" value="7"/>
</dbReference>
<feature type="domain" description="CUB" evidence="13">
    <location>
        <begin position="1070"/>
        <end position="1183"/>
    </location>
</feature>
<feature type="disulfide bond" evidence="11">
    <location>
        <begin position="579"/>
        <end position="588"/>
    </location>
</feature>
<keyword evidence="8" id="KW-0325">Glycoprotein</keyword>
<evidence type="ECO:0000256" key="3">
    <source>
        <dbReference type="ARBA" id="ARBA00022536"/>
    </source>
</evidence>
<feature type="disulfide bond" evidence="10">
    <location>
        <begin position="2504"/>
        <end position="2531"/>
    </location>
</feature>
<feature type="domain" description="CUB" evidence="13">
    <location>
        <begin position="1420"/>
        <end position="1541"/>
    </location>
</feature>
<dbReference type="InterPro" id="IPR049883">
    <property type="entry name" value="NOTCH1_EGF-like"/>
</dbReference>
<feature type="domain" description="CUB" evidence="13">
    <location>
        <begin position="3340"/>
        <end position="3463"/>
    </location>
</feature>
<protein>
    <recommendedName>
        <fullName evidence="17">Cubilin</fullName>
    </recommendedName>
</protein>
<dbReference type="GO" id="GO:0005886">
    <property type="term" value="C:plasma membrane"/>
    <property type="evidence" value="ECO:0007669"/>
    <property type="project" value="UniProtKB-SubCell"/>
</dbReference>
<feature type="domain" description="CUB" evidence="13">
    <location>
        <begin position="595"/>
        <end position="712"/>
    </location>
</feature>
<dbReference type="Proteomes" id="UP001292094">
    <property type="component" value="Unassembled WGS sequence"/>
</dbReference>
<dbReference type="InterPro" id="IPR001881">
    <property type="entry name" value="EGF-like_Ca-bd_dom"/>
</dbReference>
<evidence type="ECO:0000256" key="2">
    <source>
        <dbReference type="ARBA" id="ARBA00022475"/>
    </source>
</evidence>
<evidence type="ECO:0000256" key="8">
    <source>
        <dbReference type="ARBA" id="ARBA00023180"/>
    </source>
</evidence>
<name>A0AAE1UJX6_9EUCA</name>
<dbReference type="GO" id="GO:0005178">
    <property type="term" value="F:integrin binding"/>
    <property type="evidence" value="ECO:0007669"/>
    <property type="project" value="UniProtKB-ARBA"/>
</dbReference>
<feature type="domain" description="CUB" evidence="13">
    <location>
        <begin position="2012"/>
        <end position="2128"/>
    </location>
</feature>
<dbReference type="GO" id="GO:0005509">
    <property type="term" value="F:calcium ion binding"/>
    <property type="evidence" value="ECO:0007669"/>
    <property type="project" value="InterPro"/>
</dbReference>
<keyword evidence="4" id="KW-0732">Signal</keyword>
<dbReference type="PANTHER" id="PTHR24251:SF37">
    <property type="entry name" value="CUB DOMAIN-CONTAINING PROTEIN"/>
    <property type="match status" value="1"/>
</dbReference>
<feature type="domain" description="CUB" evidence="13">
    <location>
        <begin position="1660"/>
        <end position="1774"/>
    </location>
</feature>
<gene>
    <name evidence="15" type="ORF">Pmani_006129</name>
</gene>
<dbReference type="InterPro" id="IPR018097">
    <property type="entry name" value="EGF_Ca-bd_CS"/>
</dbReference>
<evidence type="ECO:0000256" key="4">
    <source>
        <dbReference type="ARBA" id="ARBA00022729"/>
    </source>
</evidence>
<comment type="caution">
    <text evidence="15">The sequence shown here is derived from an EMBL/GenBank/DDBJ whole genome shotgun (WGS) entry which is preliminary data.</text>
</comment>
<evidence type="ECO:0008006" key="17">
    <source>
        <dbReference type="Google" id="ProtNLM"/>
    </source>
</evidence>
<feature type="domain" description="EGF-like" evidence="14">
    <location>
        <begin position="239"/>
        <end position="275"/>
    </location>
</feature>
<evidence type="ECO:0000313" key="15">
    <source>
        <dbReference type="EMBL" id="KAK4323181.1"/>
    </source>
</evidence>
<dbReference type="PROSITE" id="PS00022">
    <property type="entry name" value="EGF_1"/>
    <property type="match status" value="4"/>
</dbReference>
<dbReference type="PROSITE" id="PS01187">
    <property type="entry name" value="EGF_CA"/>
    <property type="match status" value="1"/>
</dbReference>
<dbReference type="FunFam" id="2.60.120.290:FF:000005">
    <property type="entry name" value="Procollagen C-endopeptidase enhancer 1"/>
    <property type="match status" value="2"/>
</dbReference>
<dbReference type="CDD" id="cd00054">
    <property type="entry name" value="EGF_CA"/>
    <property type="match status" value="6"/>
</dbReference>
<dbReference type="PROSITE" id="PS00010">
    <property type="entry name" value="ASX_HYDROXYL"/>
    <property type="match status" value="2"/>
</dbReference>
<keyword evidence="2" id="KW-1003">Cell membrane</keyword>
<feature type="disulfide bond" evidence="11">
    <location>
        <begin position="541"/>
        <end position="550"/>
    </location>
</feature>
<dbReference type="InterPro" id="IPR000152">
    <property type="entry name" value="EGF-type_Asp/Asn_hydroxyl_site"/>
</dbReference>
<dbReference type="FunFam" id="2.10.25.10:FF:000038">
    <property type="entry name" value="Fibrillin 2"/>
    <property type="match status" value="1"/>
</dbReference>
<dbReference type="PROSITE" id="PS01186">
    <property type="entry name" value="EGF_2"/>
    <property type="match status" value="3"/>
</dbReference>
<feature type="compositionally biased region" description="Basic and acidic residues" evidence="12">
    <location>
        <begin position="23"/>
        <end position="32"/>
    </location>
</feature>
<feature type="domain" description="CUB" evidence="13">
    <location>
        <begin position="1306"/>
        <end position="1419"/>
    </location>
</feature>
<comment type="caution">
    <text evidence="11">Lacks conserved residue(s) required for the propagation of feature annotation.</text>
</comment>
<evidence type="ECO:0000256" key="7">
    <source>
        <dbReference type="ARBA" id="ARBA00023157"/>
    </source>
</evidence>
<feature type="domain" description="CUB" evidence="13">
    <location>
        <begin position="2504"/>
        <end position="2621"/>
    </location>
</feature>
<sequence>MISSRAVTGAHLSGHLPYPPTEAKSEEVDGRHGGTHGWGLDTCYPVCVTPVISAQVSAVRPQLQSLNQSQLGFLLTNLSQVARTVASTTWISTSISALNVSVTRNTGSVASLQGDVATMRTRLDPLVANVSRISSQLPLITPDAAHTLQNFNQLITTLQQSTSQNQVAIRTLRDVTVAQLRQDVVALQAGLAAIPDLRNRLNNLENTTMRATINGTTSISLFSITMLQREVSQMKSNLLLDECVSGPCQNAGTCIDGYLKYTCLCRKGWRGQNCAIDFNECYEYQGTDLGCQNGGRCVNTPGSYRCECTAGWYGANCAQKSDNCSGSNGAALCGGHGACVPTSRPPHHYSCLCDQGWKPGTSSPACVDVDECTSSTTHCSRNPPVLCVNYPGGFSCGPCPQGYSGDGFVCTDIDECQVNNGGCSPFSVCYNTLGGRRCGPCAPGYSGNGMVCTPSSRPCLAAPCHPLAQCYDNPQMSSTYFQCTCPPGYIGNGIGPQGCMPSGGGGGGGGTAVVPTNPCANNPCRNGATCTQTGYTFTCTCPLGYTGYTCELDIDECASNPCLNGGTCTQGLGTYTCNCPSSHTGDQCQTENEQCGGRLVGTEGEVSFPGQASPGQQYGHNVSCAWVISVPRAKVINVTFGYFHLEGGSCRWDWLQIHDGPSSRSHLHGRYCGSTLPGTNGTIISTHNHLYLWFRSDHSRAYTGFNFTWNATDPVCGADLQGAEYGSIKSPGYPGRYPLNRDCYWTVQVTPGKRIKFHFPTLQMEHHDNCSYDFLEVRDGLTETSHSLGKFCSTTTPAPLTTSGSEALLHFHSDYSSTDTGFLISYSAEPGIPGCGGLLTGERGEFSAPTFSDRYQHNLHCPWVIRVHPQERVNLNFTEFHLEQSSTCYWDYVEVRDGGEADSPLITKACGLNLPEPITSSSNQLYVLFHSDYSVAHAGFTATYQVDCGGEYSGDTGLLHSPYSPDHYPSNRECVYIIRQPVGKAILLNFTFFDIEHPSYWSGRCVYDYVEIRDGRRSTSPLLGRFCGPESHRPDPVLSTHNFMYLKFVTDSSVQNHGFIANYTTIDITCGAILTAVTGIINSPNSPDTYPDNSYCRWVLDLPPGYVIQLTWHSFSLEDHHNCNYDWVEVFDNSTFPGRRMGERLCGNTLPPIMTSSDNLVTIQFHSDTSINTAGFSLFYHGLDASRACGGHYHTDTGIITSPNYPDNYPHSRTCEWTISAPRRQQIRLTFVEMFLEQSDGCNYDFLEIRNGKSPTSPLLTTICSFNESVPEVLSHSHQVYIKFQSDHSVQKKGFKLLWDSLTTGCGGVLTSVTGEIISPGYPQGYYHRTDCYWTIRVAQGSSVALYFTDLDLETSPDCAFDFVELRDGSDSSSKLLGRYCTMSQGFVSVNSSSNTLWIRFRSDWSGSGRGFKAQYHTNCNRVVRGHRGVITTPNFPNPYPHDRNCTWIIEAPRGNSINASFSEFVLEDWKDSETNQCYYDYVELREAETRDGTRSLLSHLCRTTTPPPVATSQRKNILEVQFVSDFIVAENGFRMEWIVSGCGGLLTKASGGFISPGYPQAYPHDTECEWYISTSPGSRIRITIHDFDIEHAAACVFDTLHVFGGEDDSAPHLLTLCHQQTQPTIVTTQGNHAFVRFASDQSVKGKGFNISYSTLPGGCGGLYTSPHGSIHSPNYPDLYNSNSDCVWTITVNPLHVVQLNFTHFDVEPEANCTYDNITVYDGADTSGPVLLHHCGTTLPETAFVRSTANSITVRLITDEHIRGRGFYATYATGCGARLEVGVEGAGELTSPHYPNPFPGSINCSWHLHAPQGYRVYLHVVHMNIESRFPINDNCTLDYLAIMEGDLWDSPEVGRYCGSSSPRPLVSEAEYLTVNLVSHFGYFVSFRAVYSVLTSACGGDLTSASGELATPHYPEPYPTNIECVWTIRAGPGNRLQLNFIEFDIEASDGCNLDYLEVHQMDAAGPLLLHNCSSTSSFIPASITVKNTLWIKFSSDGTSAAAKGFLASYSLLYGDRLYGTSGEIVSPLYPHAYMGRQDVVWRIRVPWRKTISITFLDLDVEGDPVDDSCFASLVFYNGWSERWSPVLGTYCGHQIPDEPLVSSRRRVMVVLHANHLHQGSKFRLRYEAIDYRDSPGIRQRASANNCSFIVNLNSNGTSTYITHPSYPDRARHNVDCQWLVQAPLHMRVSLLLFFDLEESNSCSFDRIDVFDGLEGTMNWNRTARLCRRNQVSLGSMVSSGRFLKLHFVTDGSVSSRGFRAIFTAVCGGYLRGPEGVIMSTGYPEDYPMAQNCEWTVRVAIGRTIRLEFDELKIANSTPTCGGDYLLIQNGGMVSSPFLGLGKFCGRSIPGNLESSSNLLKLSFVSDAMDHDKGFKLRYYEQADTCGGAHRLTSDLKEVTFSSPNFPNSPDPHTECFWTISAPPEKSISISFQGHFEVPNVLGSCDQAFVEVRDGGTILSPLLRKFCGSTLPDTQHSTGDTIYVRYYNNITIHHAGFQAKAAIDTCGGTYSDWAGGIITSPGYPTPYISELNCTWKIVAPFGHYVSLHFLQVEIYNADENCTNPQGRLQIRDKNATGELLATICGSQDNVQPINTPSNIAHVTFRSGPNPSSLRGFRILYNMSTEVCGGEIGGPEGFFQSPGYPHGYSSERECQWNIVGPPGRRLKLDIIDLDMPHRVVTFGPRSYLTCRSSITVWDGIVEEAPWVTRICGRNDEEIHSINSSMNTMKVIFRTMGHSSARGFRARWTTEDLQACGGLLEPNADLSFGGPDDEDAAGHKYCVWTVNNPDLTNSSLVVQFLSLSLDQYCASALHIDGVKSDGGAVRLRDICDTTSAPPTIVPYHTLRITYVQHRNMIGSWNLTVRASPCGGMLHGPQDVITSPNYPSNYPNNAHCGWALHYGQGEQIDFHFTSFTLESSANHDFVKVYNGPRPKSPLLGRYSGSNIDMNVGRSMTNNLLVQFSTDDSSTYRGFRAVTASHTRGCGGVFHGKTGNLSSHGFPSDYPANSECVWEIDTPAGYHSVLTFTTSFDIETSDNCQNDYLQVLLSERSGDPHGPLQWVGGEKLCGKQLPDPVIAPGDRLRLLFHTNEAVQGDGFQMSWESRCGMNYTQSSGYIVSPGHPDKYPNYVDCDYRIVTDRSRYIVINFLSFDLEENYGFQCTYDYLKVYEERRSTFSRRRWQERNWGPYCGGDPPPDTLTTRGTTVLHFHSDLSITKLGFVANFSIQVCGGNLTAPAIIRLPTQPLYHDSMNCVWDITAPEGKVVHIKFQTLVLETHYRCRYDSVSIYDGHTDNIDNLLSRLCGNHTEDLPVLVTPGKNVRLRFRSDHSRTFEGFRAAVEFTYACGGNINISSAGATSQIRSLDTNNDGYYEPLLECHWLVVGHEDQVVTLNFTRLKLEPPGANATEPCPYDRIEIYDGPSRKSPLISTHCNSSSLPTVSASSNIMYIYFTSDSFGNNQGFTATLGNIPHPCGASSFQATNQTQSLESPGYPNHYPLSTRCRWIISAPEDDQDIDLEFNDFHLESSTRCAKDKLYVADFVPSSTSVSPISSGRRYRYYVNIAGHRVRFTYGSSLEHNYCGSVIPHHLTSVTSKLELRLVSDADTVASGFRLHYSIATCNRTFNSTSGMVRGRRDWCFTTFRAPEGSFINLYFSHFYIRNTGANCTQGNTLRVYDGADSSSPLLVSSCGWRNPGPVHSTGNVLRLEHTPQRYGRFKLTYTTSTVGGGCGGSMYVRKRAKLASPGYPGAAQTNLDCLFSITVPPDTHAFIGYTYLDFAGEGGCNNTYLQVYDVNVAGEPILQTTICGSENMARHVAPSNRMVLRYVTGPRNITGQGWTMSIRPAIPHQDTVFETSEDSSVTSE</sequence>
<feature type="domain" description="EGF-like" evidence="14">
    <location>
        <begin position="277"/>
        <end position="318"/>
    </location>
</feature>
<feature type="domain" description="CUB" evidence="13">
    <location>
        <begin position="2625"/>
        <end position="2747"/>
    </location>
</feature>
<feature type="disulfide bond" evidence="10">
    <location>
        <begin position="3722"/>
        <end position="3749"/>
    </location>
</feature>
<feature type="domain" description="CUB" evidence="13">
    <location>
        <begin position="2265"/>
        <end position="2380"/>
    </location>
</feature>
<feature type="domain" description="CUB" evidence="13">
    <location>
        <begin position="2384"/>
        <end position="2502"/>
    </location>
</feature>
<dbReference type="FunFam" id="2.60.120.290:FF:000060">
    <property type="entry name" value="Cubilin homolog"/>
    <property type="match status" value="1"/>
</dbReference>
<evidence type="ECO:0000259" key="13">
    <source>
        <dbReference type="PROSITE" id="PS01180"/>
    </source>
</evidence>
<organism evidence="15 16">
    <name type="scientific">Petrolisthes manimaculis</name>
    <dbReference type="NCBI Taxonomy" id="1843537"/>
    <lineage>
        <taxon>Eukaryota</taxon>
        <taxon>Metazoa</taxon>
        <taxon>Ecdysozoa</taxon>
        <taxon>Arthropoda</taxon>
        <taxon>Crustacea</taxon>
        <taxon>Multicrustacea</taxon>
        <taxon>Malacostraca</taxon>
        <taxon>Eumalacostraca</taxon>
        <taxon>Eucarida</taxon>
        <taxon>Decapoda</taxon>
        <taxon>Pleocyemata</taxon>
        <taxon>Anomura</taxon>
        <taxon>Galatheoidea</taxon>
        <taxon>Porcellanidae</taxon>
        <taxon>Petrolisthes</taxon>
    </lineage>
</organism>
<comment type="subcellular location">
    <subcellularLocation>
        <location evidence="1">Cell membrane</location>
    </subcellularLocation>
</comment>
<keyword evidence="5" id="KW-0677">Repeat</keyword>
<accession>A0AAE1UJX6</accession>
<evidence type="ECO:0000256" key="5">
    <source>
        <dbReference type="ARBA" id="ARBA00022737"/>
    </source>
</evidence>
<feature type="domain" description="CUB" evidence="13">
    <location>
        <begin position="716"/>
        <end position="829"/>
    </location>
</feature>
<feature type="disulfide bond" evidence="10">
    <location>
        <begin position="716"/>
        <end position="743"/>
    </location>
</feature>
<dbReference type="SUPFAM" id="SSF57196">
    <property type="entry name" value="EGF/Laminin"/>
    <property type="match status" value="5"/>
</dbReference>
<keyword evidence="16" id="KW-1185">Reference proteome</keyword>
<dbReference type="FunFam" id="2.60.120.290:FF:000003">
    <property type="entry name" value="Neuropilin"/>
    <property type="match status" value="2"/>
</dbReference>
<keyword evidence="7 11" id="KW-1015">Disulfide bond</keyword>